<dbReference type="AlphaFoldDB" id="A0A8A0RHG9"/>
<feature type="binding site" evidence="1">
    <location>
        <position position="192"/>
    </location>
    <ligand>
        <name>Zn(2+)</name>
        <dbReference type="ChEBI" id="CHEBI:29105"/>
        <label>2</label>
    </ligand>
</feature>
<dbReference type="Proteomes" id="UP000662904">
    <property type="component" value="Chromosome"/>
</dbReference>
<evidence type="ECO:0000313" key="5">
    <source>
        <dbReference type="EMBL" id="QSQ07921.1"/>
    </source>
</evidence>
<dbReference type="GO" id="GO:0016810">
    <property type="term" value="F:hydrolase activity, acting on carbon-nitrogen (but not peptide) bonds"/>
    <property type="evidence" value="ECO:0007669"/>
    <property type="project" value="InterPro"/>
</dbReference>
<dbReference type="KEGG" id="kme:H0A61_00240"/>
<organism evidence="5 6">
    <name type="scientific">Koleobacter methoxysyntrophicus</name>
    <dbReference type="NCBI Taxonomy" id="2751313"/>
    <lineage>
        <taxon>Bacteria</taxon>
        <taxon>Bacillati</taxon>
        <taxon>Bacillota</taxon>
        <taxon>Clostridia</taxon>
        <taxon>Koleobacterales</taxon>
        <taxon>Koleobacteraceae</taxon>
        <taxon>Koleobacter</taxon>
    </lineage>
</organism>
<feature type="binding site" description="via carbamate group" evidence="1">
    <location>
        <position position="159"/>
    </location>
    <ligand>
        <name>Zn(2+)</name>
        <dbReference type="ChEBI" id="CHEBI:29105"/>
        <label>1</label>
    </ligand>
</feature>
<dbReference type="Gene3D" id="2.30.40.10">
    <property type="entry name" value="Urease, subunit C, domain 1"/>
    <property type="match status" value="1"/>
</dbReference>
<name>A0A8A0RHG9_9FIRM</name>
<evidence type="ECO:0000259" key="4">
    <source>
        <dbReference type="Pfam" id="PF01979"/>
    </source>
</evidence>
<dbReference type="PANTHER" id="PTHR42717">
    <property type="entry name" value="DIHYDROOROTASE-RELATED"/>
    <property type="match status" value="1"/>
</dbReference>
<dbReference type="GO" id="GO:0019213">
    <property type="term" value="F:deacetylase activity"/>
    <property type="evidence" value="ECO:0007669"/>
    <property type="project" value="InterPro"/>
</dbReference>
<sequence length="376" mass="41081">MKRLLVKGGKLLDIQNGYRFDQKEMYIESGVIKDIGGDIRPEGECGILELAGQIITPGFIDIHTHVYPGKTHLGIEPDVVGINTGVTTVFDAGSAGAENFREFYSDVILKSTTGVYSLINIALSGLERERYELADIKNIDVSALKEVVKNNREHIKGIKARASATAVGDMGLKPIEMAKKAADELGLPLMVHIGNYPPDIRDVLNLLDKGDIVTHCFHGKPNGLLDENGNIRKETERAISRGVLFDIGHGTSSFNYHTAKKAAQQGFYPDIISTDIYRQNYRGPVYSLAATVNKIMALGVGIEECIRKVTAVPAETFGLMGLGQLRAGYSGDLTVFYLKSGPVEFEDSDGNTFSGVEYIEVTHAVKNGRVIEFKQN</sequence>
<feature type="binding site" evidence="1">
    <location>
        <position position="63"/>
    </location>
    <ligand>
        <name>Zn(2+)</name>
        <dbReference type="ChEBI" id="CHEBI:29105"/>
        <label>1</label>
    </ligand>
</feature>
<dbReference type="PANTHER" id="PTHR42717:SF1">
    <property type="entry name" value="IMIDAZOLONEPROPIONASE AND RELATED AMIDOHYDROLASES"/>
    <property type="match status" value="1"/>
</dbReference>
<evidence type="ECO:0000256" key="1">
    <source>
        <dbReference type="PIRSR" id="PIRSR039004-1"/>
    </source>
</evidence>
<keyword evidence="6" id="KW-1185">Reference proteome</keyword>
<dbReference type="Gene3D" id="3.20.20.140">
    <property type="entry name" value="Metal-dependent hydrolases"/>
    <property type="match status" value="1"/>
</dbReference>
<accession>A0A8A0RHG9</accession>
<dbReference type="SUPFAM" id="SSF51338">
    <property type="entry name" value="Composite domain of metallo-dependent hydrolases"/>
    <property type="match status" value="1"/>
</dbReference>
<dbReference type="Pfam" id="PF01979">
    <property type="entry name" value="Amidohydro_1"/>
    <property type="match status" value="1"/>
</dbReference>
<feature type="modified residue" description="N6-carboxylysine" evidence="2">
    <location>
        <position position="159"/>
    </location>
</feature>
<proteinExistence type="predicted"/>
<dbReference type="NCBIfam" id="NF006689">
    <property type="entry name" value="PRK09237.1"/>
    <property type="match status" value="1"/>
</dbReference>
<feature type="binding site" evidence="1">
    <location>
        <position position="65"/>
    </location>
    <ligand>
        <name>Zn(2+)</name>
        <dbReference type="ChEBI" id="CHEBI:29105"/>
        <label>1</label>
    </ligand>
</feature>
<feature type="binding site" evidence="1">
    <location>
        <position position="275"/>
    </location>
    <ligand>
        <name>Zn(2+)</name>
        <dbReference type="ChEBI" id="CHEBI:29105"/>
        <label>1</label>
    </ligand>
</feature>
<feature type="domain" description="Amidohydrolase-related" evidence="4">
    <location>
        <begin position="54"/>
        <end position="370"/>
    </location>
</feature>
<dbReference type="SUPFAM" id="SSF51556">
    <property type="entry name" value="Metallo-dependent hydrolases"/>
    <property type="match status" value="1"/>
</dbReference>
<dbReference type="InterPro" id="IPR032466">
    <property type="entry name" value="Metal_Hydrolase"/>
</dbReference>
<dbReference type="EC" id="3.1.1.-" evidence="5"/>
<dbReference type="GO" id="GO:0046872">
    <property type="term" value="F:metal ion binding"/>
    <property type="evidence" value="ECO:0007669"/>
    <property type="project" value="UniProtKB-KW"/>
</dbReference>
<protein>
    <submittedName>
        <fullName evidence="5">Deacetylase</fullName>
        <ecNumber evidence="5">3.1.1.-</ecNumber>
    </submittedName>
</protein>
<dbReference type="PIRSF" id="PIRSF039004">
    <property type="entry name" value="ADE_EF_0837"/>
    <property type="match status" value="1"/>
</dbReference>
<evidence type="ECO:0000256" key="2">
    <source>
        <dbReference type="PIRSR" id="PIRSR039004-2"/>
    </source>
</evidence>
<feature type="binding site" evidence="1">
    <location>
        <position position="215"/>
    </location>
    <ligand>
        <name>Zn(2+)</name>
        <dbReference type="ChEBI" id="CHEBI:29105"/>
        <label>2</label>
    </ligand>
</feature>
<keyword evidence="5" id="KW-0378">Hydrolase</keyword>
<keyword evidence="1" id="KW-0479">Metal-binding</keyword>
<dbReference type="InterPro" id="IPR020043">
    <property type="entry name" value="Deacetylase_Atu3266-like"/>
</dbReference>
<dbReference type="EMBL" id="CP059066">
    <property type="protein sequence ID" value="QSQ07921.1"/>
    <property type="molecule type" value="Genomic_DNA"/>
</dbReference>
<gene>
    <name evidence="5" type="ORF">H0A61_00240</name>
</gene>
<dbReference type="RefSeq" id="WP_206708167.1">
    <property type="nucleotide sequence ID" value="NZ_CP059066.1"/>
</dbReference>
<feature type="site" description="Transition state stabilizer" evidence="3">
    <location>
        <position position="161"/>
    </location>
</feature>
<keyword evidence="1" id="KW-0862">Zinc</keyword>
<reference evidence="5" key="1">
    <citation type="submission" date="2020-07" db="EMBL/GenBank/DDBJ databases">
        <title>Koleobacter methoxysyntrophicus gen. nov., sp. nov., a novel anaerobic bacterium isolated from deep subsurface oil field and proposal of Koleobacterales ord. nov. in the phylum Firmicutes.</title>
        <authorList>
            <person name="Sakamoto S."/>
            <person name="Tamaki H."/>
        </authorList>
    </citation>
    <scope>NUCLEOTIDE SEQUENCE</scope>
    <source>
        <strain evidence="5">NRmbB1</strain>
    </source>
</reference>
<evidence type="ECO:0000313" key="6">
    <source>
        <dbReference type="Proteomes" id="UP000662904"/>
    </source>
</evidence>
<dbReference type="InterPro" id="IPR011059">
    <property type="entry name" value="Metal-dep_hydrolase_composite"/>
</dbReference>
<dbReference type="InterPro" id="IPR006680">
    <property type="entry name" value="Amidohydro-rel"/>
</dbReference>
<feature type="binding site" description="via carbamate group" evidence="1">
    <location>
        <position position="159"/>
    </location>
    <ligand>
        <name>Zn(2+)</name>
        <dbReference type="ChEBI" id="CHEBI:29105"/>
        <label>2</label>
    </ligand>
</feature>
<evidence type="ECO:0000256" key="3">
    <source>
        <dbReference type="PIRSR" id="PIRSR039004-3"/>
    </source>
</evidence>